<feature type="binding site" evidence="9">
    <location>
        <position position="40"/>
    </location>
    <ligand>
        <name>substrate</name>
    </ligand>
</feature>
<keyword evidence="7 9" id="KW-0520">NAD</keyword>
<dbReference type="GO" id="GO:0070403">
    <property type="term" value="F:NAD+ binding"/>
    <property type="evidence" value="ECO:0007669"/>
    <property type="project" value="UniProtKB-UniRule"/>
</dbReference>
<comment type="function">
    <text evidence="9">Catalyzes the NAD(P)(+)-dependent oxidation of D-glucose to D-gluconate via gluconolactone. Can utilize both NAD(+) and NADP(+) as electron acceptor. Is involved in the degradation of glucose through a modified Entner-Doudoroff pathway.</text>
</comment>
<evidence type="ECO:0000256" key="3">
    <source>
        <dbReference type="ARBA" id="ARBA00022741"/>
    </source>
</evidence>
<feature type="binding site" evidence="9">
    <location>
        <begin position="301"/>
        <end position="303"/>
    </location>
    <ligand>
        <name>NADP(+)</name>
        <dbReference type="ChEBI" id="CHEBI:58349"/>
    </ligand>
</feature>
<evidence type="ECO:0000256" key="5">
    <source>
        <dbReference type="ARBA" id="ARBA00022857"/>
    </source>
</evidence>
<feature type="binding site" evidence="9">
    <location>
        <position position="151"/>
    </location>
    <ligand>
        <name>substrate</name>
    </ligand>
</feature>
<dbReference type="InterPro" id="IPR031640">
    <property type="entry name" value="Glu_dehyd_C"/>
</dbReference>
<evidence type="ECO:0000313" key="13">
    <source>
        <dbReference type="Proteomes" id="UP000189370"/>
    </source>
</evidence>
<keyword evidence="4 9" id="KW-0862">Zinc</keyword>
<comment type="caution">
    <text evidence="9">Lacks conserved residue(s) required for the propagation of feature annotation.</text>
</comment>
<dbReference type="EC" id="1.1.1.47" evidence="9"/>
<dbReference type="AlphaFoldDB" id="A0A1S8AW88"/>
<comment type="similarity">
    <text evidence="9">Belongs to the zinc-containing alcohol dehydrogenase family. Glucose 1-dehydrogenase subfamily.</text>
</comment>
<protein>
    <recommendedName>
        <fullName evidence="9">Glucose 1-dehydrogenase</fullName>
        <shortName evidence="9">GDH</shortName>
        <shortName evidence="9">GlcDH</shortName>
        <ecNumber evidence="9">1.1.1.47</ecNumber>
    </recommendedName>
</protein>
<dbReference type="EMBL" id="LWLN01000001">
    <property type="protein sequence ID" value="OLZ40846.1"/>
    <property type="molecule type" value="Genomic_DNA"/>
</dbReference>
<feature type="binding site" evidence="9">
    <location>
        <begin position="272"/>
        <end position="274"/>
    </location>
    <ligand>
        <name>NADP(+)</name>
        <dbReference type="ChEBI" id="CHEBI:58349"/>
    </ligand>
</feature>
<dbReference type="InterPro" id="IPR011032">
    <property type="entry name" value="GroES-like_sf"/>
</dbReference>
<dbReference type="GO" id="GO:0047934">
    <property type="term" value="F:glucose 1-dehydrogenase (NAD+) activity"/>
    <property type="evidence" value="ECO:0007669"/>
    <property type="project" value="RHEA"/>
</dbReference>
<dbReference type="GO" id="GO:0019595">
    <property type="term" value="P:non-phosphorylated glucose catabolic process"/>
    <property type="evidence" value="ECO:0007669"/>
    <property type="project" value="UniProtKB-UniRule"/>
</dbReference>
<dbReference type="InterPro" id="IPR036291">
    <property type="entry name" value="NAD(P)-bd_dom_sf"/>
</dbReference>
<keyword evidence="13" id="KW-1185">Reference proteome</keyword>
<dbReference type="InterPro" id="IPR013154">
    <property type="entry name" value="ADH-like_N"/>
</dbReference>
<dbReference type="OrthoDB" id="41394at2157"/>
<keyword evidence="2 9" id="KW-0479">Metal-binding</keyword>
<keyword evidence="6 9" id="KW-0560">Oxidoreductase</keyword>
<dbReference type="SUPFAM" id="SSF51735">
    <property type="entry name" value="NAD(P)-binding Rossmann-fold domains"/>
    <property type="match status" value="1"/>
</dbReference>
<feature type="domain" description="Alcohol dehydrogenase-like N-terminal" evidence="10">
    <location>
        <begin position="25"/>
        <end position="141"/>
    </location>
</feature>
<feature type="binding site" evidence="9">
    <location>
        <begin position="182"/>
        <end position="185"/>
    </location>
    <ligand>
        <name>NADP(+)</name>
        <dbReference type="ChEBI" id="CHEBI:58349"/>
    </ligand>
</feature>
<dbReference type="Pfam" id="PF16912">
    <property type="entry name" value="Glu_dehyd_C"/>
    <property type="match status" value="1"/>
</dbReference>
<evidence type="ECO:0000256" key="6">
    <source>
        <dbReference type="ARBA" id="ARBA00023002"/>
    </source>
</evidence>
<dbReference type="HAMAP" id="MF_02127">
    <property type="entry name" value="Glucose_DH"/>
    <property type="match status" value="1"/>
</dbReference>
<keyword evidence="8 9" id="KW-0119">Carbohydrate metabolism</keyword>
<comment type="cofactor">
    <cofactor evidence="1">
        <name>Zn(2+)</name>
        <dbReference type="ChEBI" id="CHEBI:29105"/>
    </cofactor>
</comment>
<comment type="catalytic activity">
    <reaction evidence="9">
        <text>D-glucose + NAD(+) = D-glucono-1,5-lactone + NADH + H(+)</text>
        <dbReference type="Rhea" id="RHEA:14293"/>
        <dbReference type="ChEBI" id="CHEBI:4167"/>
        <dbReference type="ChEBI" id="CHEBI:15378"/>
        <dbReference type="ChEBI" id="CHEBI:16217"/>
        <dbReference type="ChEBI" id="CHEBI:57540"/>
        <dbReference type="ChEBI" id="CHEBI:57945"/>
        <dbReference type="EC" id="1.1.1.47"/>
    </reaction>
</comment>
<dbReference type="RefSeq" id="WP_076145195.1">
    <property type="nucleotide sequence ID" value="NZ_LWLN01000001.1"/>
</dbReference>
<evidence type="ECO:0000313" key="12">
    <source>
        <dbReference type="EMBL" id="OLZ40846.1"/>
    </source>
</evidence>
<dbReference type="PANTHER" id="PTHR43189">
    <property type="entry name" value="ZINC-TYPE ALCOHOL DEHYDROGENASE-LIKE PROTEIN C1198.01-RELATED"/>
    <property type="match status" value="1"/>
</dbReference>
<comment type="caution">
    <text evidence="12">The sequence shown here is derived from an EMBL/GenBank/DDBJ whole genome shotgun (WGS) entry which is preliminary data.</text>
</comment>
<keyword evidence="5 9" id="KW-0521">NADP</keyword>
<dbReference type="PANTHER" id="PTHR43189:SF2">
    <property type="entry name" value="GLUCOSE 1-DEHYDROGENASE"/>
    <property type="match status" value="1"/>
</dbReference>
<dbReference type="InterPro" id="IPR026583">
    <property type="entry name" value="Glc_1-DH_arc"/>
</dbReference>
<dbReference type="GO" id="GO:0005536">
    <property type="term" value="F:D-glucose binding"/>
    <property type="evidence" value="ECO:0007669"/>
    <property type="project" value="UniProtKB-UniRule"/>
</dbReference>
<comment type="catalytic activity">
    <reaction evidence="9">
        <text>D-glucose + NADP(+) = D-glucono-1,5-lactone + NADPH + H(+)</text>
        <dbReference type="Rhea" id="RHEA:14405"/>
        <dbReference type="ChEBI" id="CHEBI:4167"/>
        <dbReference type="ChEBI" id="CHEBI:15378"/>
        <dbReference type="ChEBI" id="CHEBI:16217"/>
        <dbReference type="ChEBI" id="CHEBI:57783"/>
        <dbReference type="ChEBI" id="CHEBI:58349"/>
        <dbReference type="EC" id="1.1.1.47"/>
    </reaction>
</comment>
<dbReference type="Pfam" id="PF08240">
    <property type="entry name" value="ADH_N"/>
    <property type="match status" value="1"/>
</dbReference>
<accession>A0A1S8AW88</accession>
<dbReference type="GO" id="GO:0008270">
    <property type="term" value="F:zinc ion binding"/>
    <property type="evidence" value="ECO:0007669"/>
    <property type="project" value="UniProtKB-UniRule"/>
</dbReference>
<dbReference type="Gene3D" id="3.90.180.10">
    <property type="entry name" value="Medium-chain alcohol dehydrogenases, catalytic domain"/>
    <property type="match status" value="1"/>
</dbReference>
<evidence type="ECO:0000259" key="11">
    <source>
        <dbReference type="Pfam" id="PF16912"/>
    </source>
</evidence>
<name>A0A1S8AW88_9EURY</name>
<reference evidence="13" key="1">
    <citation type="submission" date="2016-04" db="EMBL/GenBank/DDBJ databases">
        <authorList>
            <person name="Chen S.-C."/>
            <person name="Lai M.-C."/>
        </authorList>
    </citation>
    <scope>NUCLEOTIDE SEQUENCE [LARGE SCALE GENOMIC DNA]</scope>
    <source>
        <strain evidence="13">AB14</strain>
    </source>
</reference>
<feature type="binding site" evidence="9">
    <location>
        <position position="303"/>
    </location>
    <ligand>
        <name>substrate</name>
    </ligand>
</feature>
<dbReference type="STRING" id="301967.A6E15_07515"/>
<evidence type="ECO:0000256" key="8">
    <source>
        <dbReference type="ARBA" id="ARBA00023277"/>
    </source>
</evidence>
<dbReference type="CDD" id="cd08230">
    <property type="entry name" value="glucose_DH"/>
    <property type="match status" value="1"/>
</dbReference>
<dbReference type="Proteomes" id="UP000189370">
    <property type="component" value="Unassembled WGS sequence"/>
</dbReference>
<organism evidence="12 13">
    <name type="scientific">Natrinema saccharevitans</name>
    <dbReference type="NCBI Taxonomy" id="301967"/>
    <lineage>
        <taxon>Archaea</taxon>
        <taxon>Methanobacteriati</taxon>
        <taxon>Methanobacteriota</taxon>
        <taxon>Stenosarchaea group</taxon>
        <taxon>Halobacteria</taxon>
        <taxon>Halobacteriales</taxon>
        <taxon>Natrialbaceae</taxon>
        <taxon>Natrinema</taxon>
    </lineage>
</organism>
<keyword evidence="3 9" id="KW-0547">Nucleotide-binding</keyword>
<evidence type="ECO:0000256" key="7">
    <source>
        <dbReference type="ARBA" id="ARBA00023027"/>
    </source>
</evidence>
<dbReference type="GO" id="GO:0047935">
    <property type="term" value="F:glucose 1-dehydrogenase (NADP+) activity"/>
    <property type="evidence" value="ECO:0007669"/>
    <property type="project" value="RHEA"/>
</dbReference>
<feature type="binding site" evidence="9">
    <location>
        <position position="115"/>
    </location>
    <ligand>
        <name>substrate</name>
    </ligand>
</feature>
<gene>
    <name evidence="9" type="primary">gdh</name>
    <name evidence="12" type="ORF">A6E15_07515</name>
</gene>
<sequence>MKAIAVQPGAGVPEVVSRPVPEPAPGEALVRIHRVGVDGTDYEVIEGAHGGVPAGDDRLVLGHEAVGVVEDPNGTGLEAGQYVVPTVRRPPAGVETNDYFERGDPDMAPEGEYVERGIVGAHGFMAEYVTSPADDLVPIPDDLAPWGFLVEPISITEKANEHARASRSAFDWRPESALVLGTGSLGLLTAAMFTETLGYERVYCLGRKDRPHPTIEIVERLGATYVDSRETPVDEVAASHEPMDVVYEATGHAKHAFESIDALAPNGVAALLGVPTDWSFEVDGGRLHRDLVLSNKALVGSVNSNRGHFEAAVDTLAALPDWLLESIVTGIYGLEEIERAFPSATTLVAATDGGPGAGPDDDTTIKTAVEFTSI</sequence>
<evidence type="ECO:0000256" key="1">
    <source>
        <dbReference type="ARBA" id="ARBA00001947"/>
    </source>
</evidence>
<evidence type="ECO:0000259" key="10">
    <source>
        <dbReference type="Pfam" id="PF08240"/>
    </source>
</evidence>
<feature type="domain" description="Glucose dehydrogenase C-terminal" evidence="11">
    <location>
        <begin position="144"/>
        <end position="346"/>
    </location>
</feature>
<proteinExistence type="inferred from homology"/>
<evidence type="ECO:0000256" key="2">
    <source>
        <dbReference type="ARBA" id="ARBA00022723"/>
    </source>
</evidence>
<dbReference type="SUPFAM" id="SSF50129">
    <property type="entry name" value="GroES-like"/>
    <property type="match status" value="1"/>
</dbReference>
<evidence type="ECO:0000256" key="4">
    <source>
        <dbReference type="ARBA" id="ARBA00022833"/>
    </source>
</evidence>
<dbReference type="GO" id="GO:0070401">
    <property type="term" value="F:NADP+ binding"/>
    <property type="evidence" value="ECO:0007669"/>
    <property type="project" value="UniProtKB-UniRule"/>
</dbReference>
<evidence type="ECO:0000256" key="9">
    <source>
        <dbReference type="HAMAP-Rule" id="MF_02127"/>
    </source>
</evidence>
<dbReference type="Gene3D" id="3.40.50.720">
    <property type="entry name" value="NAD(P)-binding Rossmann-like Domain"/>
    <property type="match status" value="1"/>
</dbReference>